<accession>A0AAV5KUI6</accession>
<keyword evidence="3" id="KW-1185">Reference proteome</keyword>
<feature type="compositionally biased region" description="Basic and acidic residues" evidence="1">
    <location>
        <begin position="80"/>
        <end position="92"/>
    </location>
</feature>
<dbReference type="Proteomes" id="UP001054252">
    <property type="component" value="Unassembled WGS sequence"/>
</dbReference>
<evidence type="ECO:0000313" key="2">
    <source>
        <dbReference type="EMBL" id="GKV28073.1"/>
    </source>
</evidence>
<organism evidence="2 3">
    <name type="scientific">Rubroshorea leprosula</name>
    <dbReference type="NCBI Taxonomy" id="152421"/>
    <lineage>
        <taxon>Eukaryota</taxon>
        <taxon>Viridiplantae</taxon>
        <taxon>Streptophyta</taxon>
        <taxon>Embryophyta</taxon>
        <taxon>Tracheophyta</taxon>
        <taxon>Spermatophyta</taxon>
        <taxon>Magnoliopsida</taxon>
        <taxon>eudicotyledons</taxon>
        <taxon>Gunneridae</taxon>
        <taxon>Pentapetalae</taxon>
        <taxon>rosids</taxon>
        <taxon>malvids</taxon>
        <taxon>Malvales</taxon>
        <taxon>Dipterocarpaceae</taxon>
        <taxon>Rubroshorea</taxon>
    </lineage>
</organism>
<feature type="region of interest" description="Disordered" evidence="1">
    <location>
        <begin position="1"/>
        <end position="66"/>
    </location>
</feature>
<feature type="compositionally biased region" description="Basic and acidic residues" evidence="1">
    <location>
        <begin position="26"/>
        <end position="45"/>
    </location>
</feature>
<evidence type="ECO:0000256" key="1">
    <source>
        <dbReference type="SAM" id="MobiDB-lite"/>
    </source>
</evidence>
<name>A0AAV5KUI6_9ROSI</name>
<feature type="region of interest" description="Disordered" evidence="1">
    <location>
        <begin position="211"/>
        <end position="231"/>
    </location>
</feature>
<evidence type="ECO:0000313" key="3">
    <source>
        <dbReference type="Proteomes" id="UP001054252"/>
    </source>
</evidence>
<gene>
    <name evidence="2" type="ORF">SLEP1_g37170</name>
</gene>
<protein>
    <submittedName>
        <fullName evidence="2">Uncharacterized protein</fullName>
    </submittedName>
</protein>
<dbReference type="AlphaFoldDB" id="A0AAV5KUI6"/>
<comment type="caution">
    <text evidence="2">The sequence shown here is derived from an EMBL/GenBank/DDBJ whole genome shotgun (WGS) entry which is preliminary data.</text>
</comment>
<dbReference type="Gene3D" id="1.10.287.1490">
    <property type="match status" value="1"/>
</dbReference>
<sequence>MKKRGYVTSSSDETEEPNVHQLEQPESSRSKRGGKEMVEVEEKASLHQRKNGGLNRKQEIKPDNNYPKLEALVTELKGLKDTTEELVKEKEKPKSKRTASEQEIETLKSNITVLEKERDKSKVTALELEIERIKSKDPALELKIETQNHVVTTLEQEIEKLKSRVTAKEQGIETFKSEETASEQRIDRVKAKITAMERKIERQKSFMTDAFPLLPPERPAKKTCPPTSSTLSSGFTSSTYQSICQFATALVTQNHLPSTAGGAELEEATLNKRASTSASGISSTTDVLKLYKNMEPCVSLAIQLVQEISRALRESRAVNADEYSAYQAKDTADDDS</sequence>
<reference evidence="2 3" key="1">
    <citation type="journal article" date="2021" name="Commun. Biol.">
        <title>The genome of Shorea leprosula (Dipterocarpaceae) highlights the ecological relevance of drought in aseasonal tropical rainforests.</title>
        <authorList>
            <person name="Ng K.K.S."/>
            <person name="Kobayashi M.J."/>
            <person name="Fawcett J.A."/>
            <person name="Hatakeyama M."/>
            <person name="Paape T."/>
            <person name="Ng C.H."/>
            <person name="Ang C.C."/>
            <person name="Tnah L.H."/>
            <person name="Lee C.T."/>
            <person name="Nishiyama T."/>
            <person name="Sese J."/>
            <person name="O'Brien M.J."/>
            <person name="Copetti D."/>
            <person name="Mohd Noor M.I."/>
            <person name="Ong R.C."/>
            <person name="Putra M."/>
            <person name="Sireger I.Z."/>
            <person name="Indrioko S."/>
            <person name="Kosugi Y."/>
            <person name="Izuno A."/>
            <person name="Isagi Y."/>
            <person name="Lee S.L."/>
            <person name="Shimizu K.K."/>
        </authorList>
    </citation>
    <scope>NUCLEOTIDE SEQUENCE [LARGE SCALE GENOMIC DNA]</scope>
    <source>
        <strain evidence="2">214</strain>
    </source>
</reference>
<feature type="region of interest" description="Disordered" evidence="1">
    <location>
        <begin position="80"/>
        <end position="103"/>
    </location>
</feature>
<proteinExistence type="predicted"/>
<dbReference type="EMBL" id="BPVZ01000078">
    <property type="protein sequence ID" value="GKV28073.1"/>
    <property type="molecule type" value="Genomic_DNA"/>
</dbReference>